<organism evidence="2 4">
    <name type="scientific">Legionella feeleii</name>
    <dbReference type="NCBI Taxonomy" id="453"/>
    <lineage>
        <taxon>Bacteria</taxon>
        <taxon>Pseudomonadati</taxon>
        <taxon>Pseudomonadota</taxon>
        <taxon>Gammaproteobacteria</taxon>
        <taxon>Legionellales</taxon>
        <taxon>Legionellaceae</taxon>
        <taxon>Legionella</taxon>
    </lineage>
</organism>
<evidence type="ECO:0000313" key="3">
    <source>
        <dbReference type="EMBL" id="SPX61319.1"/>
    </source>
</evidence>
<dbReference type="EC" id="2.7.7.33" evidence="3"/>
<dbReference type="AlphaFoldDB" id="A0A0W0U4V9"/>
<protein>
    <submittedName>
        <fullName evidence="2">Nucleotidyltransferase</fullName>
        <ecNumber evidence="3">2.7.7.33</ecNumber>
    </submittedName>
</protein>
<dbReference type="EMBL" id="LNYB01000016">
    <property type="protein sequence ID" value="KTD03091.1"/>
    <property type="molecule type" value="Genomic_DNA"/>
</dbReference>
<dbReference type="InterPro" id="IPR005835">
    <property type="entry name" value="NTP_transferase_dom"/>
</dbReference>
<keyword evidence="4" id="KW-1185">Reference proteome</keyword>
<dbReference type="PATRIC" id="fig|453.4.peg.484"/>
<keyword evidence="3" id="KW-0548">Nucleotidyltransferase</keyword>
<feature type="domain" description="Nucleotidyl transferase" evidence="1">
    <location>
        <begin position="7"/>
        <end position="138"/>
    </location>
</feature>
<dbReference type="InterPro" id="IPR050486">
    <property type="entry name" value="Mannose-1P_guanyltransferase"/>
</dbReference>
<gene>
    <name evidence="3" type="primary">rfbF</name>
    <name evidence="2" type="ORF">Lfee_0447</name>
    <name evidence="3" type="ORF">NCTC12022_02059</name>
</gene>
<evidence type="ECO:0000313" key="4">
    <source>
        <dbReference type="Proteomes" id="UP000054698"/>
    </source>
</evidence>
<dbReference type="Pfam" id="PF00483">
    <property type="entry name" value="NTP_transferase"/>
    <property type="match status" value="1"/>
</dbReference>
<keyword evidence="2" id="KW-0808">Transferase</keyword>
<dbReference type="Proteomes" id="UP000054698">
    <property type="component" value="Unassembled WGS sequence"/>
</dbReference>
<dbReference type="Proteomes" id="UP000251942">
    <property type="component" value="Unassembled WGS sequence"/>
</dbReference>
<accession>A0A0W0U4V9</accession>
<dbReference type="STRING" id="453.Lfee_0447"/>
<reference evidence="2 4" key="1">
    <citation type="submission" date="2015-11" db="EMBL/GenBank/DDBJ databases">
        <title>Genomic analysis of 38 Legionella species identifies large and diverse effector repertoires.</title>
        <authorList>
            <person name="Burstein D."/>
            <person name="Amaro F."/>
            <person name="Zusman T."/>
            <person name="Lifshitz Z."/>
            <person name="Cohen O."/>
            <person name="Gilbert J.A."/>
            <person name="Pupko T."/>
            <person name="Shuman H.A."/>
            <person name="Segal G."/>
        </authorList>
    </citation>
    <scope>NUCLEOTIDE SEQUENCE [LARGE SCALE GENOMIC DNA]</scope>
    <source>
        <strain evidence="2 4">WO-44C</strain>
    </source>
</reference>
<evidence type="ECO:0000313" key="2">
    <source>
        <dbReference type="EMBL" id="KTD03091.1"/>
    </source>
</evidence>
<name>A0A0W0U4V9_9GAMM</name>
<dbReference type="EMBL" id="UASS01000018">
    <property type="protein sequence ID" value="SPX61319.1"/>
    <property type="molecule type" value="Genomic_DNA"/>
</dbReference>
<dbReference type="RefSeq" id="WP_058443669.1">
    <property type="nucleotide sequence ID" value="NZ_CAAAHT010000012.1"/>
</dbReference>
<evidence type="ECO:0000313" key="5">
    <source>
        <dbReference type="Proteomes" id="UP000251942"/>
    </source>
</evidence>
<reference evidence="3 5" key="2">
    <citation type="submission" date="2018-06" db="EMBL/GenBank/DDBJ databases">
        <authorList>
            <consortium name="Pathogen Informatics"/>
            <person name="Doyle S."/>
        </authorList>
    </citation>
    <scope>NUCLEOTIDE SEQUENCE [LARGE SCALE GENOMIC DNA]</scope>
    <source>
        <strain evidence="3 5">NCTC12022</strain>
    </source>
</reference>
<dbReference type="CDD" id="cd06915">
    <property type="entry name" value="NTP_transferase_WcbM_like"/>
    <property type="match status" value="1"/>
</dbReference>
<sequence>MSLPVALLAGGLATRLLPVTEEIPKSLVKVAGEFFINHQLRYLRKQGIREVVLCVGHLGEQIEAIVRDGSAYDLQIRYSWDGPRLLGTGGALRQALALLGDAFFILYGDSYLPIDFNAVERSFHESGKPALMTVFKNENQGDISNVLFTDNKIIEYNKQNPSSNMQYIDYGLSILSASLLEHFPKGEPFDLAELFHDLSLRGELYGYEVFERFYEIGSPAGLKEAINKLQAQ</sequence>
<proteinExistence type="predicted"/>
<dbReference type="SUPFAM" id="SSF53448">
    <property type="entry name" value="Nucleotide-diphospho-sugar transferases"/>
    <property type="match status" value="1"/>
</dbReference>
<dbReference type="Gene3D" id="3.90.550.10">
    <property type="entry name" value="Spore Coat Polysaccharide Biosynthesis Protein SpsA, Chain A"/>
    <property type="match status" value="1"/>
</dbReference>
<dbReference type="PANTHER" id="PTHR22572">
    <property type="entry name" value="SUGAR-1-PHOSPHATE GUANYL TRANSFERASE"/>
    <property type="match status" value="1"/>
</dbReference>
<dbReference type="GO" id="GO:0047343">
    <property type="term" value="F:glucose-1-phosphate cytidylyltransferase activity"/>
    <property type="evidence" value="ECO:0007669"/>
    <property type="project" value="UniProtKB-EC"/>
</dbReference>
<dbReference type="OrthoDB" id="9788272at2"/>
<dbReference type="InterPro" id="IPR029044">
    <property type="entry name" value="Nucleotide-diphossugar_trans"/>
</dbReference>
<evidence type="ECO:0000259" key="1">
    <source>
        <dbReference type="Pfam" id="PF00483"/>
    </source>
</evidence>